<name>A0A930YVB5_9FLAO</name>
<sequence length="481" mass="55528">MQRIVFLVLVLCACTEIVRGEEYPGINQYTLFLDGRTKEIRIIERDSLLYTGNFTRPVKLQKDTYPETLGAYNYAYTIGGKNYFVHSGAGVVLEQEGNSLRRIDKSFPHQNQFLASPFTYKEQMYLFAGYGLFTHKNITTRYDFNRGEWFNVFYLSEAAPPPGRYYKTFVLGKYLYAFSGVLPIHGGDDTERPKENALWRLDLESSQWKNLGIINLDDSHVERHRYLQSFVVGGVYYLIDDGTSVAIDIKNQKIHYYHTQALFLTPKVVYNPKDKTLNFLTISGQDRGPELYTIPLGQFLGKPYRTVDLLKEEKSSSLIALGGVGMLLLLGAGAYFLFSRRNDQKQTENTLALEKPLASPPVHTIVFDRSSGKILYKGRELIDFTPLELKVLRYLLYSYGVYQPINSLNDIVEKELQTTSINSILRKRESLIHLIKTKISILLDIKYEEVLLERRSQEDRRIKEIKLNKNYFTLLPEKEQS</sequence>
<evidence type="ECO:0000256" key="1">
    <source>
        <dbReference type="SAM" id="Phobius"/>
    </source>
</evidence>
<keyword evidence="1" id="KW-1133">Transmembrane helix</keyword>
<feature type="transmembrane region" description="Helical" evidence="1">
    <location>
        <begin position="318"/>
        <end position="338"/>
    </location>
</feature>
<dbReference type="RefSeq" id="WP_194738909.1">
    <property type="nucleotide sequence ID" value="NZ_JADKYY010000004.1"/>
</dbReference>
<accession>A0A930YVB5</accession>
<reference evidence="2" key="1">
    <citation type="submission" date="2020-11" db="EMBL/GenBank/DDBJ databases">
        <title>Genome seq and assembly of Planobacterium sp.</title>
        <authorList>
            <person name="Chhetri G."/>
        </authorList>
    </citation>
    <scope>NUCLEOTIDE SEQUENCE</scope>
    <source>
        <strain evidence="2">GCR5</strain>
    </source>
</reference>
<organism evidence="2 3">
    <name type="scientific">Planobacterium oryzisoli</name>
    <dbReference type="NCBI Taxonomy" id="2771435"/>
    <lineage>
        <taxon>Bacteria</taxon>
        <taxon>Pseudomonadati</taxon>
        <taxon>Bacteroidota</taxon>
        <taxon>Flavobacteriia</taxon>
        <taxon>Flavobacteriales</taxon>
        <taxon>Weeksellaceae</taxon>
        <taxon>Chryseobacterium group</taxon>
        <taxon>Chryseobacterium</taxon>
    </lineage>
</organism>
<dbReference type="EMBL" id="JADKYY010000004">
    <property type="protein sequence ID" value="MBF5026981.1"/>
    <property type="molecule type" value="Genomic_DNA"/>
</dbReference>
<gene>
    <name evidence="2" type="ORF">IC612_04110</name>
</gene>
<keyword evidence="1" id="KW-0812">Transmembrane</keyword>
<dbReference type="Gene3D" id="2.120.10.80">
    <property type="entry name" value="Kelch-type beta propeller"/>
    <property type="match status" value="1"/>
</dbReference>
<dbReference type="Proteomes" id="UP000694480">
    <property type="component" value="Unassembled WGS sequence"/>
</dbReference>
<dbReference type="AlphaFoldDB" id="A0A930YVB5"/>
<proteinExistence type="predicted"/>
<dbReference type="SUPFAM" id="SSF117281">
    <property type="entry name" value="Kelch motif"/>
    <property type="match status" value="1"/>
</dbReference>
<evidence type="ECO:0000313" key="2">
    <source>
        <dbReference type="EMBL" id="MBF5026981.1"/>
    </source>
</evidence>
<dbReference type="InterPro" id="IPR015915">
    <property type="entry name" value="Kelch-typ_b-propeller"/>
</dbReference>
<evidence type="ECO:0000313" key="3">
    <source>
        <dbReference type="Proteomes" id="UP000694480"/>
    </source>
</evidence>
<comment type="caution">
    <text evidence="2">The sequence shown here is derived from an EMBL/GenBank/DDBJ whole genome shotgun (WGS) entry which is preliminary data.</text>
</comment>
<keyword evidence="3" id="KW-1185">Reference proteome</keyword>
<keyword evidence="1" id="KW-0472">Membrane</keyword>
<protein>
    <submittedName>
        <fullName evidence="2">Uncharacterized protein</fullName>
    </submittedName>
</protein>